<accession>A0A2U1FSB2</accession>
<dbReference type="Proteomes" id="UP000245462">
    <property type="component" value="Unassembled WGS sequence"/>
</dbReference>
<protein>
    <submittedName>
        <fullName evidence="1">Uncharacterized protein</fullName>
    </submittedName>
</protein>
<reference evidence="1 2" key="1">
    <citation type="submission" date="2018-04" db="EMBL/GenBank/DDBJ databases">
        <title>Genomic Encyclopedia of Type Strains, Phase IV (KMG-IV): sequencing the most valuable type-strain genomes for metagenomic binning, comparative biology and taxonomic classification.</title>
        <authorList>
            <person name="Goeker M."/>
        </authorList>
    </citation>
    <scope>NUCLEOTIDE SEQUENCE [LARGE SCALE GENOMIC DNA]</scope>
    <source>
        <strain evidence="1 2">DSM 28520</strain>
    </source>
</reference>
<name>A0A2U1FSB2_9PORP</name>
<proteinExistence type="predicted"/>
<dbReference type="EMBL" id="QEKY01000001">
    <property type="protein sequence ID" value="PVZ15077.1"/>
    <property type="molecule type" value="Genomic_DNA"/>
</dbReference>
<evidence type="ECO:0000313" key="1">
    <source>
        <dbReference type="EMBL" id="PVZ15077.1"/>
    </source>
</evidence>
<sequence>MSCNYDTMVRKLFQYTNFPKCFSLKRFIFFSFPLVLQCKMIDFELFACIITTIKLEQISTFKESYPELKELSFAFNGAECVWCSK</sequence>
<evidence type="ECO:0000313" key="2">
    <source>
        <dbReference type="Proteomes" id="UP000245462"/>
    </source>
</evidence>
<comment type="caution">
    <text evidence="1">The sequence shown here is derived from an EMBL/GenBank/DDBJ whole genome shotgun (WGS) entry which is preliminary data.</text>
</comment>
<dbReference type="AlphaFoldDB" id="A0A2U1FSB2"/>
<organism evidence="1 2">
    <name type="scientific">Porphyromonas loveana</name>
    <dbReference type="NCBI Taxonomy" id="1884669"/>
    <lineage>
        <taxon>Bacteria</taxon>
        <taxon>Pseudomonadati</taxon>
        <taxon>Bacteroidota</taxon>
        <taxon>Bacteroidia</taxon>
        <taxon>Bacteroidales</taxon>
        <taxon>Porphyromonadaceae</taxon>
        <taxon>Porphyromonas</taxon>
    </lineage>
</organism>
<gene>
    <name evidence="1" type="ORF">C7382_1013</name>
</gene>
<keyword evidence="2" id="KW-1185">Reference proteome</keyword>